<evidence type="ECO:0000256" key="1">
    <source>
        <dbReference type="RuleBase" id="RU363019"/>
    </source>
</evidence>
<keyword evidence="1" id="KW-0732">Signal</keyword>
<feature type="signal peptide" evidence="1">
    <location>
        <begin position="1"/>
        <end position="30"/>
    </location>
</feature>
<comment type="similarity">
    <text evidence="1">Belongs to the cyclophilin-type PPIase family.</text>
</comment>
<feature type="chain" id="PRO_5043092596" description="Peptidyl-prolyl cis-trans isomerase" evidence="1">
    <location>
        <begin position="31"/>
        <end position="232"/>
    </location>
</feature>
<dbReference type="InterPro" id="IPR044233">
    <property type="entry name" value="CYP23-like"/>
</dbReference>
<dbReference type="GO" id="GO:0003755">
    <property type="term" value="F:peptidyl-prolyl cis-trans isomerase activity"/>
    <property type="evidence" value="ECO:0007669"/>
    <property type="project" value="UniProtKB-UniRule"/>
</dbReference>
<keyword evidence="1" id="KW-0697">Rotamase</keyword>
<dbReference type="PANTHER" id="PTHR47511:SF1">
    <property type="entry name" value="PEPTIDYL-PROLYL CIS-TRANS ISOMERASE CYP23"/>
    <property type="match status" value="1"/>
</dbReference>
<dbReference type="InterPro" id="IPR029000">
    <property type="entry name" value="Cyclophilin-like_dom_sf"/>
</dbReference>
<evidence type="ECO:0000259" key="2">
    <source>
        <dbReference type="PROSITE" id="PS50072"/>
    </source>
</evidence>
<keyword evidence="1" id="KW-0413">Isomerase</keyword>
<dbReference type="SUPFAM" id="SSF50891">
    <property type="entry name" value="Cyclophilin-like"/>
    <property type="match status" value="1"/>
</dbReference>
<dbReference type="EMBL" id="OX459119">
    <property type="protein sequence ID" value="CAI9096633.1"/>
    <property type="molecule type" value="Genomic_DNA"/>
</dbReference>
<dbReference type="PROSITE" id="PS50072">
    <property type="entry name" value="CSA_PPIASE_2"/>
    <property type="match status" value="1"/>
</dbReference>
<dbReference type="EC" id="5.2.1.8" evidence="1"/>
<accession>A0AAV1CNA0</accession>
<protein>
    <recommendedName>
        <fullName evidence="1">Peptidyl-prolyl cis-trans isomerase</fullName>
        <shortName evidence="1">PPIase</shortName>
        <ecNumber evidence="1">5.2.1.8</ecNumber>
    </recommendedName>
</protein>
<organism evidence="3 4">
    <name type="scientific">Oldenlandia corymbosa var. corymbosa</name>
    <dbReference type="NCBI Taxonomy" id="529605"/>
    <lineage>
        <taxon>Eukaryota</taxon>
        <taxon>Viridiplantae</taxon>
        <taxon>Streptophyta</taxon>
        <taxon>Embryophyta</taxon>
        <taxon>Tracheophyta</taxon>
        <taxon>Spermatophyta</taxon>
        <taxon>Magnoliopsida</taxon>
        <taxon>eudicotyledons</taxon>
        <taxon>Gunneridae</taxon>
        <taxon>Pentapetalae</taxon>
        <taxon>asterids</taxon>
        <taxon>lamiids</taxon>
        <taxon>Gentianales</taxon>
        <taxon>Rubiaceae</taxon>
        <taxon>Rubioideae</taxon>
        <taxon>Spermacoceae</taxon>
        <taxon>Hedyotis-Oldenlandia complex</taxon>
        <taxon>Oldenlandia</taxon>
    </lineage>
</organism>
<feature type="domain" description="PPIase cyclophilin-type" evidence="2">
    <location>
        <begin position="41"/>
        <end position="197"/>
    </location>
</feature>
<dbReference type="AlphaFoldDB" id="A0AAV1CNA0"/>
<comment type="catalytic activity">
    <reaction evidence="1">
        <text>[protein]-peptidylproline (omega=180) = [protein]-peptidylproline (omega=0)</text>
        <dbReference type="Rhea" id="RHEA:16237"/>
        <dbReference type="Rhea" id="RHEA-COMP:10747"/>
        <dbReference type="Rhea" id="RHEA-COMP:10748"/>
        <dbReference type="ChEBI" id="CHEBI:83833"/>
        <dbReference type="ChEBI" id="CHEBI:83834"/>
        <dbReference type="EC" id="5.2.1.8"/>
    </reaction>
</comment>
<sequence>MTGRWKREMELIPLAFQACLLFWAMSSAVALEPQMGSARVVFQTNYGDIEFGFYPTVAPRTVEHIFKLVRLGCYNTNHFFRVDKGFVAQVADVAGGRSAPMNELQRTEAEKTLKGEFSDVKHVRGILSMGRYSDPDSAQSSFSILLGDAPHLDGQYAVFGKVTKGDETLKKLEELPTRREGIFVMPTERITILSSYYYDTEMETCEQDRSVLKRRLAVSAIEIEKQRMKCFP</sequence>
<keyword evidence="4" id="KW-1185">Reference proteome</keyword>
<reference evidence="3" key="1">
    <citation type="submission" date="2023-03" db="EMBL/GenBank/DDBJ databases">
        <authorList>
            <person name="Julca I."/>
        </authorList>
    </citation>
    <scope>NUCLEOTIDE SEQUENCE</scope>
</reference>
<dbReference type="Gene3D" id="2.40.100.10">
    <property type="entry name" value="Cyclophilin-like"/>
    <property type="match status" value="1"/>
</dbReference>
<comment type="function">
    <text evidence="1">PPIases accelerate the folding of proteins. It catalyzes the cis-trans isomerization of proline imidic peptide bonds in oligopeptides.</text>
</comment>
<dbReference type="PANTHER" id="PTHR47511">
    <property type="entry name" value="PEPTIDYL-PROLYL CIS-TRANS ISOMERASE CYP23"/>
    <property type="match status" value="1"/>
</dbReference>
<dbReference type="Pfam" id="PF00160">
    <property type="entry name" value="Pro_isomerase"/>
    <property type="match status" value="1"/>
</dbReference>
<dbReference type="Proteomes" id="UP001161247">
    <property type="component" value="Chromosome 2"/>
</dbReference>
<evidence type="ECO:0000313" key="3">
    <source>
        <dbReference type="EMBL" id="CAI9096633.1"/>
    </source>
</evidence>
<gene>
    <name evidence="3" type="ORF">OLC1_LOCUS7342</name>
</gene>
<dbReference type="PRINTS" id="PR00153">
    <property type="entry name" value="CSAPPISMRASE"/>
</dbReference>
<evidence type="ECO:0000313" key="4">
    <source>
        <dbReference type="Proteomes" id="UP001161247"/>
    </source>
</evidence>
<name>A0AAV1CNA0_OLDCO</name>
<proteinExistence type="inferred from homology"/>
<dbReference type="CDD" id="cd00317">
    <property type="entry name" value="cyclophilin"/>
    <property type="match status" value="1"/>
</dbReference>
<dbReference type="InterPro" id="IPR002130">
    <property type="entry name" value="Cyclophilin-type_PPIase_dom"/>
</dbReference>